<dbReference type="OrthoDB" id="5332336at2759"/>
<evidence type="ECO:0000313" key="11">
    <source>
        <dbReference type="Proteomes" id="UP000593567"/>
    </source>
</evidence>
<gene>
    <name evidence="10" type="ORF">EB796_016216</name>
</gene>
<keyword evidence="7" id="KW-0732">Signal</keyword>
<dbReference type="SUPFAM" id="SSF55486">
    <property type="entry name" value="Metalloproteases ('zincins'), catalytic domain"/>
    <property type="match status" value="1"/>
</dbReference>
<keyword evidence="4" id="KW-0378">Hydrolase</keyword>
<evidence type="ECO:0000259" key="9">
    <source>
        <dbReference type="Pfam" id="PF02868"/>
    </source>
</evidence>
<evidence type="ECO:0000256" key="3">
    <source>
        <dbReference type="ARBA" id="ARBA00022723"/>
    </source>
</evidence>
<evidence type="ECO:0000256" key="5">
    <source>
        <dbReference type="ARBA" id="ARBA00022833"/>
    </source>
</evidence>
<comment type="similarity">
    <text evidence="1">Belongs to the peptidase M4 family.</text>
</comment>
<dbReference type="InterPro" id="IPR050728">
    <property type="entry name" value="Zinc_Metalloprotease_M4"/>
</dbReference>
<dbReference type="InterPro" id="IPR023612">
    <property type="entry name" value="Peptidase_M4"/>
</dbReference>
<keyword evidence="5" id="KW-0862">Zinc</keyword>
<feature type="domain" description="Peptidase M4" evidence="8">
    <location>
        <begin position="233"/>
        <end position="368"/>
    </location>
</feature>
<sequence>MRTSIIFVLVELITFSHEAYLENVYKVVSLKRPRIKRTLLDEEELSRMEMGTVFGISRRNGYLEEANSLVTKKGTRRIKLNQMLNTLPIYATGCTVEIGNEGQALGIASGAVVRGTHRDVKPSDFRLSDKKAIQILKDLKGHSSKTHTFTREKAMKMVFLKEGEMWPIWRVDYMANANNENSVDERPFALIFDHNSTVIMQWAGLNSLTVDAVGGNLLTGLIHHQLRDVFHDTHKGRKVCYYKNSKVEVMDMQGSLPARSLDFLVRGFPCDAANDSNNFDNTEGSYSPLNDIFTYATYTYDMFMETVGRALLGSHTLGVVKIRGHVKRCHIIANWDGEYVNIGDGCDDSYPLSSDDIIAHEIAHYFTELNSNLNYYQQSGGINEAFSDITAVALKYYYRLKMGQPTNTTSLWVIGSKVYKTNITVRYMCDPKRDGISIERVSEYGDHCRPHWSSGVFNKAFCILANKPGWDPLKGFKVFAVANMMEWTIDSTFHCAACGLINAAVTVGLASIDVRDALSEVGAYCHQCPGSRLN</sequence>
<dbReference type="Pfam" id="PF01447">
    <property type="entry name" value="Peptidase_M4"/>
    <property type="match status" value="1"/>
</dbReference>
<dbReference type="PRINTS" id="PR00730">
    <property type="entry name" value="THERMOLYSIN"/>
</dbReference>
<organism evidence="10 11">
    <name type="scientific">Bugula neritina</name>
    <name type="common">Brown bryozoan</name>
    <name type="synonym">Sertularia neritina</name>
    <dbReference type="NCBI Taxonomy" id="10212"/>
    <lineage>
        <taxon>Eukaryota</taxon>
        <taxon>Metazoa</taxon>
        <taxon>Spiralia</taxon>
        <taxon>Lophotrochozoa</taxon>
        <taxon>Bryozoa</taxon>
        <taxon>Gymnolaemata</taxon>
        <taxon>Cheilostomatida</taxon>
        <taxon>Flustrina</taxon>
        <taxon>Buguloidea</taxon>
        <taxon>Bugulidae</taxon>
        <taxon>Bugula</taxon>
    </lineage>
</organism>
<dbReference type="Proteomes" id="UP000593567">
    <property type="component" value="Unassembled WGS sequence"/>
</dbReference>
<keyword evidence="3" id="KW-0479">Metal-binding</keyword>
<keyword evidence="11" id="KW-1185">Reference proteome</keyword>
<dbReference type="AlphaFoldDB" id="A0A7J7JGK8"/>
<dbReference type="GO" id="GO:0004222">
    <property type="term" value="F:metalloendopeptidase activity"/>
    <property type="evidence" value="ECO:0007669"/>
    <property type="project" value="InterPro"/>
</dbReference>
<dbReference type="InterPro" id="IPR013856">
    <property type="entry name" value="Peptidase_M4_domain"/>
</dbReference>
<evidence type="ECO:0000259" key="8">
    <source>
        <dbReference type="Pfam" id="PF01447"/>
    </source>
</evidence>
<dbReference type="PANTHER" id="PTHR33794">
    <property type="entry name" value="BACILLOLYSIN"/>
    <property type="match status" value="1"/>
</dbReference>
<feature type="signal peptide" evidence="7">
    <location>
        <begin position="1"/>
        <end position="21"/>
    </location>
</feature>
<keyword evidence="2" id="KW-0645">Protease</keyword>
<dbReference type="EMBL" id="VXIV02002456">
    <property type="protein sequence ID" value="KAF6025472.1"/>
    <property type="molecule type" value="Genomic_DNA"/>
</dbReference>
<name>A0A7J7JGK8_BUGNE</name>
<dbReference type="PANTHER" id="PTHR33794:SF1">
    <property type="entry name" value="BACILLOLYSIN"/>
    <property type="match status" value="1"/>
</dbReference>
<proteinExistence type="inferred from homology"/>
<evidence type="ECO:0000313" key="10">
    <source>
        <dbReference type="EMBL" id="KAF6025472.1"/>
    </source>
</evidence>
<dbReference type="InterPro" id="IPR001570">
    <property type="entry name" value="Peptidase_M4_C_domain"/>
</dbReference>
<evidence type="ECO:0000256" key="6">
    <source>
        <dbReference type="ARBA" id="ARBA00023049"/>
    </source>
</evidence>
<evidence type="ECO:0000256" key="2">
    <source>
        <dbReference type="ARBA" id="ARBA00022670"/>
    </source>
</evidence>
<feature type="chain" id="PRO_5029554106" evidence="7">
    <location>
        <begin position="22"/>
        <end position="534"/>
    </location>
</feature>
<keyword evidence="6" id="KW-0482">Metalloprotease</keyword>
<accession>A0A7J7JGK8</accession>
<dbReference type="Pfam" id="PF02868">
    <property type="entry name" value="Peptidase_M4_C"/>
    <property type="match status" value="1"/>
</dbReference>
<feature type="domain" description="Peptidase M4 C-terminal" evidence="9">
    <location>
        <begin position="371"/>
        <end position="522"/>
    </location>
</feature>
<dbReference type="Gene3D" id="1.10.390.10">
    <property type="entry name" value="Neutral Protease Domain 2"/>
    <property type="match status" value="1"/>
</dbReference>
<protein>
    <submittedName>
        <fullName evidence="10">NprV</fullName>
    </submittedName>
</protein>
<comment type="caution">
    <text evidence="10">The sequence shown here is derived from an EMBL/GenBank/DDBJ whole genome shotgun (WGS) entry which is preliminary data.</text>
</comment>
<evidence type="ECO:0000256" key="4">
    <source>
        <dbReference type="ARBA" id="ARBA00022801"/>
    </source>
</evidence>
<dbReference type="GO" id="GO:0046872">
    <property type="term" value="F:metal ion binding"/>
    <property type="evidence" value="ECO:0007669"/>
    <property type="project" value="UniProtKB-KW"/>
</dbReference>
<dbReference type="GO" id="GO:0006508">
    <property type="term" value="P:proteolysis"/>
    <property type="evidence" value="ECO:0007669"/>
    <property type="project" value="UniProtKB-KW"/>
</dbReference>
<evidence type="ECO:0000256" key="1">
    <source>
        <dbReference type="ARBA" id="ARBA00009388"/>
    </source>
</evidence>
<dbReference type="InterPro" id="IPR027268">
    <property type="entry name" value="Peptidase_M4/M1_CTD_sf"/>
</dbReference>
<dbReference type="Gene3D" id="3.10.450.40">
    <property type="match status" value="1"/>
</dbReference>
<dbReference type="Gene3D" id="3.10.170.10">
    <property type="match status" value="1"/>
</dbReference>
<reference evidence="10" key="1">
    <citation type="submission" date="2020-06" db="EMBL/GenBank/DDBJ databases">
        <title>Draft genome of Bugula neritina, a colonial animal packing powerful symbionts and potential medicines.</title>
        <authorList>
            <person name="Rayko M."/>
        </authorList>
    </citation>
    <scope>NUCLEOTIDE SEQUENCE [LARGE SCALE GENOMIC DNA]</scope>
    <source>
        <strain evidence="10">Kwan_BN1</strain>
    </source>
</reference>
<evidence type="ECO:0000256" key="7">
    <source>
        <dbReference type="SAM" id="SignalP"/>
    </source>
</evidence>